<comment type="catalytic activity">
    <reaction evidence="1">
        <text>inosine + phosphate = alpha-D-ribose 1-phosphate + hypoxanthine</text>
        <dbReference type="Rhea" id="RHEA:27646"/>
        <dbReference type="ChEBI" id="CHEBI:17368"/>
        <dbReference type="ChEBI" id="CHEBI:17596"/>
        <dbReference type="ChEBI" id="CHEBI:43474"/>
        <dbReference type="ChEBI" id="CHEBI:57720"/>
        <dbReference type="EC" id="2.4.2.1"/>
    </reaction>
    <physiologicalReaction direction="left-to-right" evidence="1">
        <dbReference type="Rhea" id="RHEA:27647"/>
    </physiologicalReaction>
</comment>
<dbReference type="AlphaFoldDB" id="A0A0F6SF19"/>
<evidence type="ECO:0000256" key="1">
    <source>
        <dbReference type="ARBA" id="ARBA00000553"/>
    </source>
</evidence>
<evidence type="ECO:0000256" key="2">
    <source>
        <dbReference type="ARBA" id="ARBA00007353"/>
    </source>
</evidence>
<dbReference type="PANTHER" id="PTHR30616">
    <property type="entry name" value="UNCHARACTERIZED PROTEIN YFIH"/>
    <property type="match status" value="1"/>
</dbReference>
<accession>A0A0F6SF19</accession>
<sequence>MVIRSGLLTRAGFAHGFATRVGGVSAAPFDSLNLGRSVGDDLAAVEENHRRLARAIGYDVARLYETSQVHGAAVRAVAVGDDVARVRTVEADALVASGEGVAVGVRTADCIPVLVADEKTGRVAAIHAGWRGVVAGVVPRGIEALGAPAARLACAIGPCIRVASFEVGEDVAEQIQAVAREEDVIERGSVKPHVDLVRAVIAQLVAIGVGRSRIDDVGGDTFTDERRFFSYRRDGARSGRQLSVIVARG</sequence>
<keyword evidence="12" id="KW-1185">Reference proteome</keyword>
<evidence type="ECO:0000313" key="11">
    <source>
        <dbReference type="EMBL" id="AKF06174.1"/>
    </source>
</evidence>
<evidence type="ECO:0000256" key="7">
    <source>
        <dbReference type="ARBA" id="ARBA00047989"/>
    </source>
</evidence>
<dbReference type="PANTHER" id="PTHR30616:SF2">
    <property type="entry name" value="PURINE NUCLEOSIDE PHOSPHORYLASE LACC1"/>
    <property type="match status" value="1"/>
</dbReference>
<dbReference type="EMBL" id="CP011125">
    <property type="protein sequence ID" value="AKF06174.1"/>
    <property type="molecule type" value="Genomic_DNA"/>
</dbReference>
<dbReference type="GO" id="GO:0016787">
    <property type="term" value="F:hydrolase activity"/>
    <property type="evidence" value="ECO:0007669"/>
    <property type="project" value="UniProtKB-KW"/>
</dbReference>
<reference evidence="11 12" key="1">
    <citation type="submission" date="2015-03" db="EMBL/GenBank/DDBJ databases">
        <title>Genome assembly of Sandaracinus amylolyticus DSM 53668.</title>
        <authorList>
            <person name="Sharma G."/>
            <person name="Subramanian S."/>
        </authorList>
    </citation>
    <scope>NUCLEOTIDE SEQUENCE [LARGE SCALE GENOMIC DNA]</scope>
    <source>
        <strain evidence="11 12">DSM 53668</strain>
    </source>
</reference>
<keyword evidence="5" id="KW-0378">Hydrolase</keyword>
<dbReference type="GO" id="GO:0005507">
    <property type="term" value="F:copper ion binding"/>
    <property type="evidence" value="ECO:0007669"/>
    <property type="project" value="TreeGrafter"/>
</dbReference>
<comment type="catalytic activity">
    <reaction evidence="9">
        <text>S-methyl-5'-thioadenosine + phosphate = 5-(methylsulfanyl)-alpha-D-ribose 1-phosphate + adenine</text>
        <dbReference type="Rhea" id="RHEA:11852"/>
        <dbReference type="ChEBI" id="CHEBI:16708"/>
        <dbReference type="ChEBI" id="CHEBI:17509"/>
        <dbReference type="ChEBI" id="CHEBI:43474"/>
        <dbReference type="ChEBI" id="CHEBI:58533"/>
        <dbReference type="EC" id="2.4.2.28"/>
    </reaction>
    <physiologicalReaction direction="left-to-right" evidence="9">
        <dbReference type="Rhea" id="RHEA:11853"/>
    </physiologicalReaction>
</comment>
<evidence type="ECO:0000256" key="9">
    <source>
        <dbReference type="ARBA" id="ARBA00049893"/>
    </source>
</evidence>
<dbReference type="InterPro" id="IPR011324">
    <property type="entry name" value="Cytotoxic_necrot_fac-like_cat"/>
</dbReference>
<dbReference type="KEGG" id="samy:DB32_003323"/>
<evidence type="ECO:0000256" key="6">
    <source>
        <dbReference type="ARBA" id="ARBA00022833"/>
    </source>
</evidence>
<dbReference type="Pfam" id="PF02578">
    <property type="entry name" value="Cu-oxidase_4"/>
    <property type="match status" value="1"/>
</dbReference>
<comment type="catalytic activity">
    <reaction evidence="7">
        <text>adenosine + H2O + H(+) = inosine + NH4(+)</text>
        <dbReference type="Rhea" id="RHEA:24408"/>
        <dbReference type="ChEBI" id="CHEBI:15377"/>
        <dbReference type="ChEBI" id="CHEBI:15378"/>
        <dbReference type="ChEBI" id="CHEBI:16335"/>
        <dbReference type="ChEBI" id="CHEBI:17596"/>
        <dbReference type="ChEBI" id="CHEBI:28938"/>
        <dbReference type="EC" id="3.5.4.4"/>
    </reaction>
    <physiologicalReaction direction="left-to-right" evidence="7">
        <dbReference type="Rhea" id="RHEA:24409"/>
    </physiologicalReaction>
</comment>
<protein>
    <recommendedName>
        <fullName evidence="10">Purine nucleoside phosphorylase</fullName>
    </recommendedName>
</protein>
<dbReference type="InterPro" id="IPR003730">
    <property type="entry name" value="Cu_polyphenol_OxRdtase"/>
</dbReference>
<evidence type="ECO:0000256" key="5">
    <source>
        <dbReference type="ARBA" id="ARBA00022801"/>
    </source>
</evidence>
<dbReference type="STRING" id="927083.DB32_003323"/>
<dbReference type="InterPro" id="IPR038371">
    <property type="entry name" value="Cu_polyphenol_OxRdtase_sf"/>
</dbReference>
<evidence type="ECO:0000256" key="3">
    <source>
        <dbReference type="ARBA" id="ARBA00022679"/>
    </source>
</evidence>
<dbReference type="GO" id="GO:0017061">
    <property type="term" value="F:S-methyl-5-thioadenosine phosphorylase activity"/>
    <property type="evidence" value="ECO:0007669"/>
    <property type="project" value="UniProtKB-EC"/>
</dbReference>
<keyword evidence="6" id="KW-0862">Zinc</keyword>
<dbReference type="Gene3D" id="3.60.140.10">
    <property type="entry name" value="CNF1/YfiH-like putative cysteine hydrolases"/>
    <property type="match status" value="1"/>
</dbReference>
<dbReference type="CDD" id="cd16833">
    <property type="entry name" value="YfiH"/>
    <property type="match status" value="1"/>
</dbReference>
<evidence type="ECO:0000256" key="10">
    <source>
        <dbReference type="RuleBase" id="RU361274"/>
    </source>
</evidence>
<dbReference type="Proteomes" id="UP000034883">
    <property type="component" value="Chromosome"/>
</dbReference>
<evidence type="ECO:0000256" key="8">
    <source>
        <dbReference type="ARBA" id="ARBA00048968"/>
    </source>
</evidence>
<dbReference type="RefSeq" id="WP_075097925.1">
    <property type="nucleotide sequence ID" value="NZ_CP011125.1"/>
</dbReference>
<organism evidence="11 12">
    <name type="scientific">Sandaracinus amylolyticus</name>
    <dbReference type="NCBI Taxonomy" id="927083"/>
    <lineage>
        <taxon>Bacteria</taxon>
        <taxon>Pseudomonadati</taxon>
        <taxon>Myxococcota</taxon>
        <taxon>Polyangia</taxon>
        <taxon>Polyangiales</taxon>
        <taxon>Sandaracinaceae</taxon>
        <taxon>Sandaracinus</taxon>
    </lineage>
</organism>
<proteinExistence type="inferred from homology"/>
<evidence type="ECO:0000256" key="4">
    <source>
        <dbReference type="ARBA" id="ARBA00022723"/>
    </source>
</evidence>
<comment type="similarity">
    <text evidence="2 10">Belongs to the purine nucleoside phosphorylase YfiH/LACC1 family.</text>
</comment>
<dbReference type="NCBIfam" id="TIGR00726">
    <property type="entry name" value="peptidoglycan editing factor PgeF"/>
    <property type="match status" value="1"/>
</dbReference>
<keyword evidence="4" id="KW-0479">Metal-binding</keyword>
<keyword evidence="3" id="KW-0808">Transferase</keyword>
<name>A0A0F6SF19_9BACT</name>
<evidence type="ECO:0000313" key="12">
    <source>
        <dbReference type="Proteomes" id="UP000034883"/>
    </source>
</evidence>
<dbReference type="SUPFAM" id="SSF64438">
    <property type="entry name" value="CNF1/YfiH-like putative cysteine hydrolases"/>
    <property type="match status" value="1"/>
</dbReference>
<comment type="catalytic activity">
    <reaction evidence="8">
        <text>adenosine + phosphate = alpha-D-ribose 1-phosphate + adenine</text>
        <dbReference type="Rhea" id="RHEA:27642"/>
        <dbReference type="ChEBI" id="CHEBI:16335"/>
        <dbReference type="ChEBI" id="CHEBI:16708"/>
        <dbReference type="ChEBI" id="CHEBI:43474"/>
        <dbReference type="ChEBI" id="CHEBI:57720"/>
        <dbReference type="EC" id="2.4.2.1"/>
    </reaction>
    <physiologicalReaction direction="left-to-right" evidence="8">
        <dbReference type="Rhea" id="RHEA:27643"/>
    </physiologicalReaction>
</comment>
<gene>
    <name evidence="11" type="ORF">DB32_003323</name>
</gene>